<sequence length="70" mass="8023">MKLTIISNIKGSLASIKAMQSEFSHYAQVASDEQARAIFHECMLDVEQVAQSLQLRVEYMKAEELQYRKS</sequence>
<dbReference type="STRING" id="1348624.GCA_001591545_01189"/>
<name>A0A2X4W0Q4_LEDLE</name>
<evidence type="ECO:0000313" key="2">
    <source>
        <dbReference type="Proteomes" id="UP000249134"/>
    </source>
</evidence>
<reference evidence="1 2" key="1">
    <citation type="submission" date="2018-06" db="EMBL/GenBank/DDBJ databases">
        <authorList>
            <consortium name="Pathogen Informatics"/>
            <person name="Doyle S."/>
        </authorList>
    </citation>
    <scope>NUCLEOTIDE SEQUENCE [LARGE SCALE GENOMIC DNA]</scope>
    <source>
        <strain evidence="1 2">NCTC4824</strain>
    </source>
</reference>
<dbReference type="Proteomes" id="UP000249134">
    <property type="component" value="Chromosome 1"/>
</dbReference>
<organism evidence="1 2">
    <name type="scientific">Lederbergia lenta</name>
    <name type="common">Bacillus lentus</name>
    <dbReference type="NCBI Taxonomy" id="1467"/>
    <lineage>
        <taxon>Bacteria</taxon>
        <taxon>Bacillati</taxon>
        <taxon>Bacillota</taxon>
        <taxon>Bacilli</taxon>
        <taxon>Bacillales</taxon>
        <taxon>Bacillaceae</taxon>
        <taxon>Lederbergia</taxon>
    </lineage>
</organism>
<gene>
    <name evidence="1" type="ORF">NCTC4824_02127</name>
</gene>
<dbReference type="Pfam" id="PF07870">
    <property type="entry name" value="DUF1657"/>
    <property type="match status" value="1"/>
</dbReference>
<protein>
    <submittedName>
        <fullName evidence="1">Protein of uncharacterized function (DUF1657)</fullName>
    </submittedName>
</protein>
<dbReference type="KEGG" id="blen:NCTC4824_02127"/>
<proteinExistence type="predicted"/>
<accession>A0A2X4W0Q4</accession>
<evidence type="ECO:0000313" key="1">
    <source>
        <dbReference type="EMBL" id="SQI57746.1"/>
    </source>
</evidence>
<keyword evidence="2" id="KW-1185">Reference proteome</keyword>
<dbReference type="InterPro" id="IPR012452">
    <property type="entry name" value="DUF1657"/>
</dbReference>
<dbReference type="EMBL" id="LS483476">
    <property type="protein sequence ID" value="SQI57746.1"/>
    <property type="molecule type" value="Genomic_DNA"/>
</dbReference>
<dbReference type="AlphaFoldDB" id="A0A2X4W0Q4"/>